<evidence type="ECO:0000313" key="2">
    <source>
        <dbReference type="Proteomes" id="UP001203297"/>
    </source>
</evidence>
<proteinExistence type="predicted"/>
<comment type="caution">
    <text evidence="1">The sequence shown here is derived from an EMBL/GenBank/DDBJ whole genome shotgun (WGS) entry which is preliminary data.</text>
</comment>
<dbReference type="EMBL" id="WTXG01000045">
    <property type="protein sequence ID" value="KAI0296790.1"/>
    <property type="molecule type" value="Genomic_DNA"/>
</dbReference>
<reference evidence="1" key="1">
    <citation type="journal article" date="2022" name="New Phytol.">
        <title>Evolutionary transition to the ectomycorrhizal habit in the genomes of a hyperdiverse lineage of mushroom-forming fungi.</title>
        <authorList>
            <person name="Looney B."/>
            <person name="Miyauchi S."/>
            <person name="Morin E."/>
            <person name="Drula E."/>
            <person name="Courty P.E."/>
            <person name="Kohler A."/>
            <person name="Kuo A."/>
            <person name="LaButti K."/>
            <person name="Pangilinan J."/>
            <person name="Lipzen A."/>
            <person name="Riley R."/>
            <person name="Andreopoulos W."/>
            <person name="He G."/>
            <person name="Johnson J."/>
            <person name="Nolan M."/>
            <person name="Tritt A."/>
            <person name="Barry K.W."/>
            <person name="Grigoriev I.V."/>
            <person name="Nagy L.G."/>
            <person name="Hibbett D."/>
            <person name="Henrissat B."/>
            <person name="Matheny P.B."/>
            <person name="Labbe J."/>
            <person name="Martin F.M."/>
        </authorList>
    </citation>
    <scope>NUCLEOTIDE SEQUENCE</scope>
    <source>
        <strain evidence="1">BPL690</strain>
    </source>
</reference>
<dbReference type="Proteomes" id="UP001203297">
    <property type="component" value="Unassembled WGS sequence"/>
</dbReference>
<organism evidence="1 2">
    <name type="scientific">Multifurca ochricompacta</name>
    <dbReference type="NCBI Taxonomy" id="376703"/>
    <lineage>
        <taxon>Eukaryota</taxon>
        <taxon>Fungi</taxon>
        <taxon>Dikarya</taxon>
        <taxon>Basidiomycota</taxon>
        <taxon>Agaricomycotina</taxon>
        <taxon>Agaricomycetes</taxon>
        <taxon>Russulales</taxon>
        <taxon>Russulaceae</taxon>
        <taxon>Multifurca</taxon>
    </lineage>
</organism>
<keyword evidence="2" id="KW-1185">Reference proteome</keyword>
<name>A0AAD4M212_9AGAM</name>
<sequence length="256" mass="29083">MTPSHVLSTICGVISHQGYTPPGLQRYSDNCLPTLRMHIMGINQISAIREDATEDNCQAVVTHDAFWTILPPEPIVPRDVMMSPEERASAVIESWSVEFIGRAPLEGLKNHIAQELSVSSRYRYCCIVQSSGTGKSRLHDEFSKAHFMITIVLRAFRSNGFPPTDGQVRNFLKIEAWTRGGPTLAYSQAYHFLLALFEKTKETVAQWTDLSHRAERVLRFREFMSRGQNMESTGEDRENFYKDVVARAESFTFKST</sequence>
<protein>
    <submittedName>
        <fullName evidence="1">Uncharacterized protein</fullName>
    </submittedName>
</protein>
<dbReference type="AlphaFoldDB" id="A0AAD4M212"/>
<evidence type="ECO:0000313" key="1">
    <source>
        <dbReference type="EMBL" id="KAI0296790.1"/>
    </source>
</evidence>
<gene>
    <name evidence="1" type="ORF">B0F90DRAFT_1011071</name>
</gene>
<accession>A0AAD4M212</accession>